<gene>
    <name evidence="12" type="ORF">PCAR00345_LOCUS28139</name>
</gene>
<evidence type="ECO:0000256" key="1">
    <source>
        <dbReference type="ARBA" id="ARBA00004323"/>
    </source>
</evidence>
<evidence type="ECO:0000256" key="5">
    <source>
        <dbReference type="ARBA" id="ARBA00022692"/>
    </source>
</evidence>
<comment type="subcellular location">
    <subcellularLocation>
        <location evidence="1">Golgi apparatus membrane</location>
        <topology evidence="1">Single-pass type II membrane protein</topology>
    </subcellularLocation>
</comment>
<name>A0A7S4F6E2_CHRCT</name>
<evidence type="ECO:0000256" key="10">
    <source>
        <dbReference type="ARBA" id="ARBA00023180"/>
    </source>
</evidence>
<dbReference type="Pfam" id="PF00777">
    <property type="entry name" value="Glyco_transf_29"/>
    <property type="match status" value="1"/>
</dbReference>
<evidence type="ECO:0000313" key="12">
    <source>
        <dbReference type="EMBL" id="CAE0775505.1"/>
    </source>
</evidence>
<evidence type="ECO:0000256" key="4">
    <source>
        <dbReference type="ARBA" id="ARBA00022679"/>
    </source>
</evidence>
<evidence type="ECO:0000256" key="3">
    <source>
        <dbReference type="ARBA" id="ARBA00022676"/>
    </source>
</evidence>
<proteinExistence type="inferred from homology"/>
<evidence type="ECO:0000256" key="8">
    <source>
        <dbReference type="ARBA" id="ARBA00023034"/>
    </source>
</evidence>
<feature type="region of interest" description="Disordered" evidence="11">
    <location>
        <begin position="1"/>
        <end position="27"/>
    </location>
</feature>
<keyword evidence="6" id="KW-0735">Signal-anchor</keyword>
<dbReference type="PANTHER" id="PTHR13713:SF92">
    <property type="entry name" value="CMP-N-ACETYLNEURAMINATE-BETA-1,4-GALACTOSIDE ALPHA-2,3-SIALYLTRANSFERASE-LIKE ISOFORM X1"/>
    <property type="match status" value="1"/>
</dbReference>
<keyword evidence="4" id="KW-0808">Transferase</keyword>
<dbReference type="AlphaFoldDB" id="A0A7S4F6E2"/>
<comment type="similarity">
    <text evidence="2">Belongs to the glycosyltransferase 29 family.</text>
</comment>
<keyword evidence="3" id="KW-0328">Glycosyltransferase</keyword>
<dbReference type="InterPro" id="IPR038578">
    <property type="entry name" value="GT29-like_sf"/>
</dbReference>
<dbReference type="PANTHER" id="PTHR13713">
    <property type="entry name" value="SIALYLTRANSFERASE"/>
    <property type="match status" value="1"/>
</dbReference>
<feature type="compositionally biased region" description="Polar residues" evidence="11">
    <location>
        <begin position="1"/>
        <end position="10"/>
    </location>
</feature>
<dbReference type="Gene3D" id="3.90.1480.20">
    <property type="entry name" value="Glycosyl transferase family 29"/>
    <property type="match status" value="1"/>
</dbReference>
<keyword evidence="7" id="KW-1133">Transmembrane helix</keyword>
<evidence type="ECO:0000256" key="2">
    <source>
        <dbReference type="ARBA" id="ARBA00006003"/>
    </source>
</evidence>
<protein>
    <submittedName>
        <fullName evidence="12">Uncharacterized protein</fullName>
    </submittedName>
</protein>
<dbReference type="InterPro" id="IPR051142">
    <property type="entry name" value="Glycosyltransferase_29"/>
</dbReference>
<sequence length="326" mass="37259">MTLSEASTPVRSGKPSSFRRLRVRSKEDLTAEESAACRQIFVQASAGAETVDSNAMRLLLRSSPAARRLVLTERMVDDFIPRSSVSPSAAPRSPAWQKLPFLPSKAKENPKEGRFTCGQFLKANAEMHKYFEAQQQKGVVIVGNGRSVLASTAGPTIDRFATVIRFNEYQLRGYERHVGTKTTLWVLSDYTCVQLINKYPDRKMPILVAIPFRMMGKPYYADRVQALRSQLSHLQLKRITFIPAETSREIIQAYEFGQRWPSSGMIAIWHFLQDHPEVVLHGFDFFKEIDGKIHYMEDSHKANHDSKQEENICHDLVRDKRVRFVI</sequence>
<dbReference type="EMBL" id="HBIZ01043956">
    <property type="protein sequence ID" value="CAE0775505.1"/>
    <property type="molecule type" value="Transcribed_RNA"/>
</dbReference>
<dbReference type="GO" id="GO:0008373">
    <property type="term" value="F:sialyltransferase activity"/>
    <property type="evidence" value="ECO:0007669"/>
    <property type="project" value="InterPro"/>
</dbReference>
<evidence type="ECO:0000256" key="7">
    <source>
        <dbReference type="ARBA" id="ARBA00022989"/>
    </source>
</evidence>
<keyword evidence="9" id="KW-0472">Membrane</keyword>
<evidence type="ECO:0000256" key="6">
    <source>
        <dbReference type="ARBA" id="ARBA00022968"/>
    </source>
</evidence>
<keyword evidence="10" id="KW-0325">Glycoprotein</keyword>
<keyword evidence="5" id="KW-0812">Transmembrane</keyword>
<evidence type="ECO:0000256" key="11">
    <source>
        <dbReference type="SAM" id="MobiDB-lite"/>
    </source>
</evidence>
<keyword evidence="8" id="KW-0333">Golgi apparatus</keyword>
<dbReference type="GO" id="GO:0000139">
    <property type="term" value="C:Golgi membrane"/>
    <property type="evidence" value="ECO:0007669"/>
    <property type="project" value="UniProtKB-SubCell"/>
</dbReference>
<organism evidence="12">
    <name type="scientific">Chrysotila carterae</name>
    <name type="common">Marine alga</name>
    <name type="synonym">Syracosphaera carterae</name>
    <dbReference type="NCBI Taxonomy" id="13221"/>
    <lineage>
        <taxon>Eukaryota</taxon>
        <taxon>Haptista</taxon>
        <taxon>Haptophyta</taxon>
        <taxon>Prymnesiophyceae</taxon>
        <taxon>Isochrysidales</taxon>
        <taxon>Isochrysidaceae</taxon>
        <taxon>Chrysotila</taxon>
    </lineage>
</organism>
<dbReference type="InterPro" id="IPR001675">
    <property type="entry name" value="Glyco_trans_29"/>
</dbReference>
<evidence type="ECO:0000256" key="9">
    <source>
        <dbReference type="ARBA" id="ARBA00023136"/>
    </source>
</evidence>
<reference evidence="12" key="1">
    <citation type="submission" date="2021-01" db="EMBL/GenBank/DDBJ databases">
        <authorList>
            <person name="Corre E."/>
            <person name="Pelletier E."/>
            <person name="Niang G."/>
            <person name="Scheremetjew M."/>
            <person name="Finn R."/>
            <person name="Kale V."/>
            <person name="Holt S."/>
            <person name="Cochrane G."/>
            <person name="Meng A."/>
            <person name="Brown T."/>
            <person name="Cohen L."/>
        </authorList>
    </citation>
    <scope>NUCLEOTIDE SEQUENCE</scope>
    <source>
        <strain evidence="12">CCMP645</strain>
    </source>
</reference>
<accession>A0A7S4F6E2</accession>